<keyword evidence="5" id="KW-0813">Transport</keyword>
<dbReference type="eggNOG" id="COG0226">
    <property type="taxonomic scope" value="Bacteria"/>
</dbReference>
<evidence type="ECO:0000256" key="4">
    <source>
        <dbReference type="ARBA" id="ARBA00011529"/>
    </source>
</evidence>
<accession>E7GAP4</accession>
<comment type="function">
    <text evidence="1">Part of the ABC transporter complex PstSACB involved in phosphate import.</text>
</comment>
<protein>
    <recommendedName>
        <fullName evidence="9">PBP domain-containing protein</fullName>
    </recommendedName>
</protein>
<sequence>MIISFLCIGFLILTTQYAYANRPAVKYKGHDFEYMNGYSSTDLSAFLPYATNSQLITLEEPSQLIIENENDMPYLDGAEACYPVYSAIAKAVYKDIDKIEEHYKSDYSHSNGKIVSFTNTSVGYSRLFNGEIDMFFGAKPSQSQLDEAKDLGVELEYTPIGKEAFVFFVNQNNPLNSLTTQQIKDIYHGDITNWKEVGGDSHDIVAFQRPERSGSQAMMNYFMGDVSLKVPLTYEMQSAMGGIITEVAQYYNEDGAIGYTFKYFLEGLNQEENVKILSVDGIYPTVENIKNQSYPISTFLYCVTLKSNEKENVKKLKEFLLSSQGQYIIEKTGYCGLN</sequence>
<reference evidence="10 11" key="1">
    <citation type="submission" date="2010-12" db="EMBL/GenBank/DDBJ databases">
        <title>The Genome Sequence of Coprobacillus sp. strain 29_1.</title>
        <authorList>
            <consortium name="The Broad Institute Genome Sequencing Platform"/>
            <person name="Earl A."/>
            <person name="Ward D."/>
            <person name="Feldgarden M."/>
            <person name="Gevers D."/>
            <person name="Daigneault M."/>
            <person name="Sibley C.D."/>
            <person name="White A."/>
            <person name="Strauss J."/>
            <person name="Allen-Vercoe E."/>
            <person name="Young S.K."/>
            <person name="Zeng Q."/>
            <person name="Gargeya S."/>
            <person name="Fitzgerald M."/>
            <person name="Haas B."/>
            <person name="Abouelleil A."/>
            <person name="Alvarado L."/>
            <person name="Arachchi H.M."/>
            <person name="Berlin A."/>
            <person name="Brown A."/>
            <person name="Chapman S.B."/>
            <person name="Chen Z."/>
            <person name="Dunbar C."/>
            <person name="Freedman E."/>
            <person name="Gearin G."/>
            <person name="Gellesch M."/>
            <person name="Goldberg J."/>
            <person name="Griggs A."/>
            <person name="Gujja S."/>
            <person name="Heilman E."/>
            <person name="Heiman D."/>
            <person name="Howarth C."/>
            <person name="Larson L."/>
            <person name="Lui A."/>
            <person name="MacDonald P.J.P."/>
            <person name="Mehta T."/>
            <person name="Montmayeur A."/>
            <person name="Murphy C."/>
            <person name="Neiman D."/>
            <person name="Pearson M."/>
            <person name="Priest M."/>
            <person name="Roberts A."/>
            <person name="Saif S."/>
            <person name="Shea T."/>
            <person name="Shenoy N."/>
            <person name="Sisk P."/>
            <person name="Stolte C."/>
            <person name="Sykes S."/>
            <person name="White J."/>
            <person name="Yandava C."/>
            <person name="Nusbaum C."/>
            <person name="Birren B."/>
        </authorList>
    </citation>
    <scope>NUCLEOTIDE SEQUENCE [LARGE SCALE GENOMIC DNA]</scope>
    <source>
        <strain evidence="10 11">29_1</strain>
    </source>
</reference>
<dbReference type="GO" id="GO:0005886">
    <property type="term" value="C:plasma membrane"/>
    <property type="evidence" value="ECO:0007669"/>
    <property type="project" value="UniProtKB-SubCell"/>
</dbReference>
<keyword evidence="8" id="KW-0449">Lipoprotein</keyword>
<proteinExistence type="inferred from homology"/>
<dbReference type="Proteomes" id="UP000003157">
    <property type="component" value="Unassembled WGS sequence"/>
</dbReference>
<dbReference type="PANTHER" id="PTHR30570:SF1">
    <property type="entry name" value="PHOSPHATE-BINDING PROTEIN PSTS"/>
    <property type="match status" value="1"/>
</dbReference>
<dbReference type="InterPro" id="IPR050811">
    <property type="entry name" value="Phosphate_ABC_transporter"/>
</dbReference>
<comment type="caution">
    <text evidence="10">The sequence shown here is derived from an EMBL/GenBank/DDBJ whole genome shotgun (WGS) entry which is preliminary data.</text>
</comment>
<keyword evidence="5" id="KW-0592">Phosphate transport</keyword>
<dbReference type="STRING" id="100884.GCA_000269565_01930"/>
<evidence type="ECO:0000256" key="8">
    <source>
        <dbReference type="ARBA" id="ARBA00023288"/>
    </source>
</evidence>
<dbReference type="RefSeq" id="WP_008788936.1">
    <property type="nucleotide sequence ID" value="NZ_CAJKBJ010000007.1"/>
</dbReference>
<dbReference type="GO" id="GO:0006817">
    <property type="term" value="P:phosphate ion transport"/>
    <property type="evidence" value="ECO:0007669"/>
    <property type="project" value="UniProtKB-KW"/>
</dbReference>
<evidence type="ECO:0000256" key="3">
    <source>
        <dbReference type="ARBA" id="ARBA00008725"/>
    </source>
</evidence>
<evidence type="ECO:0000256" key="1">
    <source>
        <dbReference type="ARBA" id="ARBA00002841"/>
    </source>
</evidence>
<gene>
    <name evidence="10" type="ORF">HMPREF9488_01834</name>
</gene>
<keyword evidence="6" id="KW-0732">Signal</keyword>
<evidence type="ECO:0000256" key="5">
    <source>
        <dbReference type="ARBA" id="ARBA00022592"/>
    </source>
</evidence>
<evidence type="ECO:0000259" key="9">
    <source>
        <dbReference type="Pfam" id="PF12849"/>
    </source>
</evidence>
<name>E7GAP4_9FIRM</name>
<feature type="domain" description="PBP" evidence="9">
    <location>
        <begin position="101"/>
        <end position="322"/>
    </location>
</feature>
<keyword evidence="7" id="KW-0564">Palmitate</keyword>
<evidence type="ECO:0000256" key="6">
    <source>
        <dbReference type="ARBA" id="ARBA00022729"/>
    </source>
</evidence>
<dbReference type="Gene3D" id="3.40.190.10">
    <property type="entry name" value="Periplasmic binding protein-like II"/>
    <property type="match status" value="2"/>
</dbReference>
<dbReference type="SUPFAM" id="SSF53850">
    <property type="entry name" value="Periplasmic binding protein-like II"/>
    <property type="match status" value="1"/>
</dbReference>
<evidence type="ECO:0000313" key="10">
    <source>
        <dbReference type="EMBL" id="EFW04945.1"/>
    </source>
</evidence>
<keyword evidence="11" id="KW-1185">Reference proteome</keyword>
<comment type="similarity">
    <text evidence="3">Belongs to the PstS family.</text>
</comment>
<organism evidence="10 11">
    <name type="scientific">Coprobacillus cateniformis</name>
    <dbReference type="NCBI Taxonomy" id="100884"/>
    <lineage>
        <taxon>Bacteria</taxon>
        <taxon>Bacillati</taxon>
        <taxon>Bacillota</taxon>
        <taxon>Erysipelotrichia</taxon>
        <taxon>Erysipelotrichales</taxon>
        <taxon>Coprobacillaceae</taxon>
        <taxon>Coprobacillus</taxon>
    </lineage>
</organism>
<evidence type="ECO:0000256" key="2">
    <source>
        <dbReference type="ARBA" id="ARBA00004193"/>
    </source>
</evidence>
<evidence type="ECO:0000256" key="7">
    <source>
        <dbReference type="ARBA" id="ARBA00023139"/>
    </source>
</evidence>
<dbReference type="EMBL" id="ADKX01000032">
    <property type="protein sequence ID" value="EFW04945.1"/>
    <property type="molecule type" value="Genomic_DNA"/>
</dbReference>
<dbReference type="PANTHER" id="PTHR30570">
    <property type="entry name" value="PERIPLASMIC PHOSPHATE BINDING COMPONENT OF PHOSPHATE ABC TRANSPORTER"/>
    <property type="match status" value="1"/>
</dbReference>
<evidence type="ECO:0000313" key="11">
    <source>
        <dbReference type="Proteomes" id="UP000003157"/>
    </source>
</evidence>
<dbReference type="Pfam" id="PF12849">
    <property type="entry name" value="PBP_like_2"/>
    <property type="match status" value="1"/>
</dbReference>
<comment type="subcellular location">
    <subcellularLocation>
        <location evidence="2">Cell membrane</location>
        <topology evidence="2">Lipid-anchor</topology>
    </subcellularLocation>
</comment>
<dbReference type="AlphaFoldDB" id="E7GAP4"/>
<dbReference type="InterPro" id="IPR024370">
    <property type="entry name" value="PBP_domain"/>
</dbReference>
<dbReference type="HOGENOM" id="CLU_026228_4_0_9"/>
<comment type="subunit">
    <text evidence="4">The complex is composed of two ATP-binding proteins (PstB), two transmembrane proteins (PstC and PstA) and a solute-binding protein (PstS).</text>
</comment>